<dbReference type="Gene3D" id="3.40.50.1580">
    <property type="entry name" value="Nucleoside phosphorylase domain"/>
    <property type="match status" value="1"/>
</dbReference>
<dbReference type="SUPFAM" id="SSF53167">
    <property type="entry name" value="Purine and uridine phosphorylases"/>
    <property type="match status" value="1"/>
</dbReference>
<keyword evidence="2" id="KW-0496">Mitochondrion</keyword>
<evidence type="ECO:0000313" key="3">
    <source>
        <dbReference type="Proteomes" id="UP000290189"/>
    </source>
</evidence>
<dbReference type="GO" id="GO:0019284">
    <property type="term" value="P:L-methionine salvage from S-adenosylmethionine"/>
    <property type="evidence" value="ECO:0007669"/>
    <property type="project" value="TreeGrafter"/>
</dbReference>
<dbReference type="Proteomes" id="UP000290189">
    <property type="component" value="Unassembled WGS sequence"/>
</dbReference>
<name>A0A3P3YN91_PLABS</name>
<geneLocation type="mitochondrion" evidence="2"/>
<gene>
    <name evidence="2" type="ORF">PLBR_LOCUS8789</name>
</gene>
<evidence type="ECO:0000259" key="1">
    <source>
        <dbReference type="Pfam" id="PF01048"/>
    </source>
</evidence>
<dbReference type="Pfam" id="PF01048">
    <property type="entry name" value="PNP_UDP_1"/>
    <property type="match status" value="1"/>
</dbReference>
<accession>A0A3P3YN91</accession>
<feature type="domain" description="Nucleoside phosphorylase" evidence="1">
    <location>
        <begin position="331"/>
        <end position="533"/>
    </location>
</feature>
<protein>
    <recommendedName>
        <fullName evidence="1">Nucleoside phosphorylase domain-containing protein</fullName>
    </recommendedName>
</protein>
<dbReference type="InterPro" id="IPR035994">
    <property type="entry name" value="Nucleoside_phosphorylase_sf"/>
</dbReference>
<evidence type="ECO:0000313" key="2">
    <source>
        <dbReference type="EMBL" id="SPR01574.1"/>
    </source>
</evidence>
<dbReference type="GO" id="GO:0008930">
    <property type="term" value="F:methylthioadenosine nucleosidase activity"/>
    <property type="evidence" value="ECO:0007669"/>
    <property type="project" value="TreeGrafter"/>
</dbReference>
<dbReference type="AlphaFoldDB" id="A0A3P3YN91"/>
<dbReference type="EMBL" id="OVEO01000018">
    <property type="protein sequence ID" value="SPR01574.1"/>
    <property type="molecule type" value="Genomic_DNA"/>
</dbReference>
<dbReference type="GO" id="GO:0008782">
    <property type="term" value="F:adenosylhomocysteine nucleosidase activity"/>
    <property type="evidence" value="ECO:0007669"/>
    <property type="project" value="TreeGrafter"/>
</dbReference>
<dbReference type="PANTHER" id="PTHR46832">
    <property type="entry name" value="5'-METHYLTHIOADENOSINE/S-ADENOSYLHOMOCYSTEINE NUCLEOSIDASE"/>
    <property type="match status" value="1"/>
</dbReference>
<organism evidence="2 3">
    <name type="scientific">Plasmodiophora brassicae</name>
    <name type="common">Clubroot disease agent</name>
    <dbReference type="NCBI Taxonomy" id="37360"/>
    <lineage>
        <taxon>Eukaryota</taxon>
        <taxon>Sar</taxon>
        <taxon>Rhizaria</taxon>
        <taxon>Endomyxa</taxon>
        <taxon>Phytomyxea</taxon>
        <taxon>Plasmodiophorida</taxon>
        <taxon>Plasmodiophoridae</taxon>
        <taxon>Plasmodiophora</taxon>
    </lineage>
</organism>
<sequence>MKFRRPIELQQEVDGVTQPFLVEAAVATREFHTNGPAVSIRANGPLRVVRHILVIAIVQIEANDFVAEGDGLPGLVVHARLWSVWTTLGAVYLGDRYRTRDTLAEDRRSRSKPLSAMAFFMMPPVFYTGEFCGFQFHQMYFSMTNLRYLPADASLNWGGGLVCAQCRDVAGRFFGRNLDAMCSSRMHTASAPHDDVKTVPKKGRWQGGPICRSCREKIKAKHQIDLDAEAENAPPAPPVTRGVPKTARQISRYSKKLAKQAAGEAADSGDDEHETTPPEVPVLPEMCEIAHKGDVDPATYSEVSLVLLVVTTVELDTVLRFIRPYPGKSKLLNVRCGADSIMDTYILGTFGCKVVALAQVPGMGNQLSGAITGRAIDCWKPEDVIMVGIGFGLCPDKHRIGDVMVCTTVHYYGSQRITDGSKGESWEITHRTRTHGAPHGILQRFQPINTRTWDFARRQPLFGGDWVCGDAVVDSKNFAKQLIKTYPQAHGGDMEAFGVGEAATLKSVNWVVVKGICDFAGLAGPKSKEHQALAAAAAVSLVHHVFPTIDDD</sequence>
<dbReference type="PANTHER" id="PTHR46832:SF1">
    <property type="entry name" value="5'-METHYLTHIOADENOSINE_S-ADENOSYLHOMOCYSTEINE NUCLEOSIDASE"/>
    <property type="match status" value="1"/>
</dbReference>
<dbReference type="GO" id="GO:0005829">
    <property type="term" value="C:cytosol"/>
    <property type="evidence" value="ECO:0007669"/>
    <property type="project" value="TreeGrafter"/>
</dbReference>
<reference evidence="2 3" key="1">
    <citation type="submission" date="2018-03" db="EMBL/GenBank/DDBJ databases">
        <authorList>
            <person name="Fogelqvist J."/>
        </authorList>
    </citation>
    <scope>NUCLEOTIDE SEQUENCE [LARGE SCALE GENOMIC DNA]</scope>
</reference>
<proteinExistence type="predicted"/>
<dbReference type="InterPro" id="IPR000845">
    <property type="entry name" value="Nucleoside_phosphorylase_d"/>
</dbReference>
<dbReference type="GO" id="GO:0009116">
    <property type="term" value="P:nucleoside metabolic process"/>
    <property type="evidence" value="ECO:0007669"/>
    <property type="project" value="InterPro"/>
</dbReference>